<name>B0DC67_LACBS</name>
<dbReference type="KEGG" id="lbc:LACBIDRAFT_327582"/>
<dbReference type="GeneID" id="6077235"/>
<organism evidence="2">
    <name type="scientific">Laccaria bicolor (strain S238N-H82 / ATCC MYA-4686)</name>
    <name type="common">Bicoloured deceiver</name>
    <name type="synonym">Laccaria laccata var. bicolor</name>
    <dbReference type="NCBI Taxonomy" id="486041"/>
    <lineage>
        <taxon>Eukaryota</taxon>
        <taxon>Fungi</taxon>
        <taxon>Dikarya</taxon>
        <taxon>Basidiomycota</taxon>
        <taxon>Agaricomycotina</taxon>
        <taxon>Agaricomycetes</taxon>
        <taxon>Agaricomycetidae</taxon>
        <taxon>Agaricales</taxon>
        <taxon>Agaricineae</taxon>
        <taxon>Hydnangiaceae</taxon>
        <taxon>Laccaria</taxon>
    </lineage>
</organism>
<reference evidence="1 2" key="1">
    <citation type="journal article" date="2008" name="Nature">
        <title>The genome of Laccaria bicolor provides insights into mycorrhizal symbiosis.</title>
        <authorList>
            <person name="Martin F."/>
            <person name="Aerts A."/>
            <person name="Ahren D."/>
            <person name="Brun A."/>
            <person name="Danchin E.G.J."/>
            <person name="Duchaussoy F."/>
            <person name="Gibon J."/>
            <person name="Kohler A."/>
            <person name="Lindquist E."/>
            <person name="Pereda V."/>
            <person name="Salamov A."/>
            <person name="Shapiro H.J."/>
            <person name="Wuyts J."/>
            <person name="Blaudez D."/>
            <person name="Buee M."/>
            <person name="Brokstein P."/>
            <person name="Canbaeck B."/>
            <person name="Cohen D."/>
            <person name="Courty P.E."/>
            <person name="Coutinho P.M."/>
            <person name="Delaruelle C."/>
            <person name="Detter J.C."/>
            <person name="Deveau A."/>
            <person name="DiFazio S."/>
            <person name="Duplessis S."/>
            <person name="Fraissinet-Tachet L."/>
            <person name="Lucic E."/>
            <person name="Frey-Klett P."/>
            <person name="Fourrey C."/>
            <person name="Feussner I."/>
            <person name="Gay G."/>
            <person name="Grimwood J."/>
            <person name="Hoegger P.J."/>
            <person name="Jain P."/>
            <person name="Kilaru S."/>
            <person name="Labbe J."/>
            <person name="Lin Y.C."/>
            <person name="Legue V."/>
            <person name="Le Tacon F."/>
            <person name="Marmeisse R."/>
            <person name="Melayah D."/>
            <person name="Montanini B."/>
            <person name="Muratet M."/>
            <person name="Nehls U."/>
            <person name="Niculita-Hirzel H."/>
            <person name="Oudot-Le Secq M.P."/>
            <person name="Peter M."/>
            <person name="Quesneville H."/>
            <person name="Rajashekar B."/>
            <person name="Reich M."/>
            <person name="Rouhier N."/>
            <person name="Schmutz J."/>
            <person name="Yin T."/>
            <person name="Chalot M."/>
            <person name="Henrissat B."/>
            <person name="Kuees U."/>
            <person name="Lucas S."/>
            <person name="Van de Peer Y."/>
            <person name="Podila G.K."/>
            <person name="Polle A."/>
            <person name="Pukkila P.J."/>
            <person name="Richardson P.M."/>
            <person name="Rouze P."/>
            <person name="Sanders I.R."/>
            <person name="Stajich J.E."/>
            <person name="Tunlid A."/>
            <person name="Tuskan G."/>
            <person name="Grigoriev I.V."/>
        </authorList>
    </citation>
    <scope>NUCLEOTIDE SEQUENCE [LARGE SCALE GENOMIC DNA]</scope>
    <source>
        <strain evidence="2">S238N-H82 / ATCC MYA-4686</strain>
    </source>
</reference>
<dbReference type="EMBL" id="DS547103">
    <property type="protein sequence ID" value="EDR07841.1"/>
    <property type="molecule type" value="Genomic_DNA"/>
</dbReference>
<dbReference type="OrthoDB" id="3223806at2759"/>
<dbReference type="RefSeq" id="XP_001881630.1">
    <property type="nucleotide sequence ID" value="XM_001881595.1"/>
</dbReference>
<proteinExistence type="predicted"/>
<dbReference type="AlphaFoldDB" id="B0DC67"/>
<evidence type="ECO:0000313" key="1">
    <source>
        <dbReference type="EMBL" id="EDR07841.1"/>
    </source>
</evidence>
<dbReference type="InParanoid" id="B0DC67"/>
<evidence type="ECO:0000313" key="2">
    <source>
        <dbReference type="Proteomes" id="UP000001194"/>
    </source>
</evidence>
<dbReference type="HOGENOM" id="CLU_685235_0_0_1"/>
<keyword evidence="2" id="KW-1185">Reference proteome</keyword>
<dbReference type="Proteomes" id="UP000001194">
    <property type="component" value="Unassembled WGS sequence"/>
</dbReference>
<accession>B0DC67</accession>
<sequence>MKGSAYEMQAGSAHGVTEGSEFSLYNDSLNIDDSPPLCVFVVASVAHIGPFTTTLTKHTSSAAITPLSATSCILQTKAGKLEDLLVFASLDERLTRLYETLARMMEEFHPGKRIVFDILDSRLAEYGLTRMPHTVANDPQEIIPILHGAAHFYWHLNREVKNALVDTSIVIECNTLKRTSDYSISGKAILKLTGDNLLQLDGVIDIIVSEETMYRYKITNNSDRDLYINAFYFDNTDFSIQTYYQSPTSGKFETYPTLTQGGSSLTLGYDSGGVNPFTYCLEEGTNIDVGYLVFFIASENINLSTILQKTPFEGPGRKSVQVKPAAEPVYGTILVPIVQRRYRVQGQ</sequence>
<gene>
    <name evidence="1" type="ORF">LACBIDRAFT_327582</name>
</gene>
<protein>
    <submittedName>
        <fullName evidence="1">Predicted protein</fullName>
    </submittedName>
</protein>